<organism evidence="2 3">
    <name type="scientific">Camelus dromedarius</name>
    <name type="common">Dromedary</name>
    <name type="synonym">Arabian camel</name>
    <dbReference type="NCBI Taxonomy" id="9838"/>
    <lineage>
        <taxon>Eukaryota</taxon>
        <taxon>Metazoa</taxon>
        <taxon>Chordata</taxon>
        <taxon>Craniata</taxon>
        <taxon>Vertebrata</taxon>
        <taxon>Euteleostomi</taxon>
        <taxon>Mammalia</taxon>
        <taxon>Eutheria</taxon>
        <taxon>Laurasiatheria</taxon>
        <taxon>Artiodactyla</taxon>
        <taxon>Tylopoda</taxon>
        <taxon>Camelidae</taxon>
        <taxon>Camelus</taxon>
    </lineage>
</organism>
<sequence>MSSGAISPGARKPMVWKSQHPELDDHQWGSITSTLTGLSILFSMQGSTPATARQGTYLSEQVMDPIYRTREGEGSRVETRHTSETQLQTQKRTGFWAKLTGPQETMSDSIGCQAPGDLAATWQEQKMSLGVGREWVPLKAKGWPAPPGWVASCWSHCPGAVASSDTSRVMCRRDAVDRDGSGSGSEGLWAPGCGPGSRAGGGRLAAAGPWVVCPVCNGSPACSWSAGPSPSVHGRGRAGRRGRRPPQSQARRRRQRRRQREPGALFLEQRQALRGRGRERGGDRGDSKVREGGGAAGGRPWPSGRRRLAQRTLPRAPAPKARGAPGLEVLVLHPAKDPLHLGQEAPVIVEEGALLPDVGDHPLQGRPGEAGDEERHLQGIAGEQGARLHDELREPVGVAVKRLGEGNGVPPPTRLGPEGQGQEGLDQLHSAVHRSWLALLGSAGLGGGPRGGVAGSACVRRRARGSCGRGHGRYPAPAWLRPQAGRSLVRRRDIGAELGPEDRRAGGGGVANGPRRGGAESSLGGPRVRGGHLGRSLGQLACCGEAGDCWAWRGKGLCSES</sequence>
<dbReference type="AlphaFoldDB" id="A0A5N4C3X4"/>
<evidence type="ECO:0000256" key="1">
    <source>
        <dbReference type="SAM" id="MobiDB-lite"/>
    </source>
</evidence>
<feature type="compositionally biased region" description="Basic residues" evidence="1">
    <location>
        <begin position="234"/>
        <end position="259"/>
    </location>
</feature>
<keyword evidence="3" id="KW-1185">Reference proteome</keyword>
<feature type="compositionally biased region" description="Basic and acidic residues" evidence="1">
    <location>
        <begin position="496"/>
        <end position="505"/>
    </location>
</feature>
<evidence type="ECO:0000313" key="2">
    <source>
        <dbReference type="EMBL" id="KAB1253537.1"/>
    </source>
</evidence>
<feature type="compositionally biased region" description="Basic and acidic residues" evidence="1">
    <location>
        <begin position="276"/>
        <end position="291"/>
    </location>
</feature>
<dbReference type="EMBL" id="JWIN03000037">
    <property type="protein sequence ID" value="KAB1253537.1"/>
    <property type="molecule type" value="Genomic_DNA"/>
</dbReference>
<comment type="caution">
    <text evidence="2">The sequence shown here is derived from an EMBL/GenBank/DDBJ whole genome shotgun (WGS) entry which is preliminary data.</text>
</comment>
<accession>A0A5N4C3X4</accession>
<proteinExistence type="predicted"/>
<gene>
    <name evidence="2" type="ORF">Cadr_000002674</name>
</gene>
<name>A0A5N4C3X4_CAMDR</name>
<feature type="region of interest" description="Disordered" evidence="1">
    <location>
        <begin position="223"/>
        <end position="306"/>
    </location>
</feature>
<feature type="region of interest" description="Disordered" evidence="1">
    <location>
        <begin position="402"/>
        <end position="423"/>
    </location>
</feature>
<reference evidence="2 3" key="1">
    <citation type="journal article" date="2019" name="Mol. Ecol. Resour.">
        <title>Improving Illumina assemblies with Hi-C and long reads: an example with the North African dromedary.</title>
        <authorList>
            <person name="Elbers J.P."/>
            <person name="Rogers M.F."/>
            <person name="Perelman P.L."/>
            <person name="Proskuryakova A.A."/>
            <person name="Serdyukova N.A."/>
            <person name="Johnson W.E."/>
            <person name="Horin P."/>
            <person name="Corander J."/>
            <person name="Murphy D."/>
            <person name="Burger P.A."/>
        </authorList>
    </citation>
    <scope>NUCLEOTIDE SEQUENCE [LARGE SCALE GENOMIC DNA]</scope>
    <source>
        <strain evidence="2">Drom800</strain>
        <tissue evidence="2">Blood</tissue>
    </source>
</reference>
<evidence type="ECO:0000313" key="3">
    <source>
        <dbReference type="Proteomes" id="UP000299084"/>
    </source>
</evidence>
<dbReference type="Proteomes" id="UP000299084">
    <property type="component" value="Unassembled WGS sequence"/>
</dbReference>
<protein>
    <submittedName>
        <fullName evidence="2">Uncharacterized protein</fullName>
    </submittedName>
</protein>
<feature type="region of interest" description="Disordered" evidence="1">
    <location>
        <begin position="496"/>
        <end position="527"/>
    </location>
</feature>